<sequence>MKCTRALNNSWSIVHPKLRRSRSVLARRVSRSLVLLHCVACPSSGVHCCSTTSESSSSSAMRGEWRSDARPPSTMVPRREGSVISAYLIFEWIRINALSGRINTKGNVCTRIDAFIRASGSTGSARTNNATPATLSAH</sequence>
<proteinExistence type="predicted"/>
<evidence type="ECO:0000313" key="2">
    <source>
        <dbReference type="Proteomes" id="UP000036681"/>
    </source>
</evidence>
<accession>A0A0M3HY22</accession>
<evidence type="ECO:0000313" key="3">
    <source>
        <dbReference type="WBParaSite" id="ALUE_0000834001-mRNA-1"/>
    </source>
</evidence>
<evidence type="ECO:0000256" key="1">
    <source>
        <dbReference type="SAM" id="MobiDB-lite"/>
    </source>
</evidence>
<reference evidence="3" key="1">
    <citation type="submission" date="2017-02" db="UniProtKB">
        <authorList>
            <consortium name="WormBaseParasite"/>
        </authorList>
    </citation>
    <scope>IDENTIFICATION</scope>
</reference>
<dbReference type="AlphaFoldDB" id="A0A0M3HY22"/>
<name>A0A0M3HY22_ASCLU</name>
<feature type="region of interest" description="Disordered" evidence="1">
    <location>
        <begin position="52"/>
        <end position="76"/>
    </location>
</feature>
<organism evidence="2 3">
    <name type="scientific">Ascaris lumbricoides</name>
    <name type="common">Giant roundworm</name>
    <dbReference type="NCBI Taxonomy" id="6252"/>
    <lineage>
        <taxon>Eukaryota</taxon>
        <taxon>Metazoa</taxon>
        <taxon>Ecdysozoa</taxon>
        <taxon>Nematoda</taxon>
        <taxon>Chromadorea</taxon>
        <taxon>Rhabditida</taxon>
        <taxon>Spirurina</taxon>
        <taxon>Ascaridomorpha</taxon>
        <taxon>Ascaridoidea</taxon>
        <taxon>Ascarididae</taxon>
        <taxon>Ascaris</taxon>
    </lineage>
</organism>
<dbReference type="WBParaSite" id="ALUE_0000834001-mRNA-1">
    <property type="protein sequence ID" value="ALUE_0000834001-mRNA-1"/>
    <property type="gene ID" value="ALUE_0000834001"/>
</dbReference>
<protein>
    <submittedName>
        <fullName evidence="3">Secreted protein</fullName>
    </submittedName>
</protein>
<keyword evidence="2" id="KW-1185">Reference proteome</keyword>
<dbReference type="Proteomes" id="UP000036681">
    <property type="component" value="Unplaced"/>
</dbReference>